<dbReference type="SUPFAM" id="SSF53807">
    <property type="entry name" value="Helical backbone' metal receptor"/>
    <property type="match status" value="1"/>
</dbReference>
<dbReference type="Pfam" id="PF01497">
    <property type="entry name" value="Peripla_BP_2"/>
    <property type="match status" value="1"/>
</dbReference>
<sequence length="318" mass="35696">MKKVMACLLFSAVLIIGACSNSDNAEKDKAENDKEIESEEGTRTYASDFGDVVVPANPQRVVMASWHYPGHLLSLGITPIAVYEMAKDSEFLGDQLKDVEVISDGSMEKILALNPDLIIANSNHENLDKLKEIAPTVVFELGKDTRLETFLKIGEVVGKEGEAKKQMAQWEERVATSKQKFAEKFDMTQKISVIGEYDKQLYVYGPNHGRGTEVLYAALGLDYPQTLKDALSKVDVNYHAFSEELLPDFIGDYVFVAGMEKKKKSILDQPMYESLPVVQQKRVHFIHEPTFYFSDPISLNGQLDFFERILLGDAIKVK</sequence>
<dbReference type="GO" id="GO:0030288">
    <property type="term" value="C:outer membrane-bounded periplasmic space"/>
    <property type="evidence" value="ECO:0007669"/>
    <property type="project" value="TreeGrafter"/>
</dbReference>
<dbReference type="PROSITE" id="PS51257">
    <property type="entry name" value="PROKAR_LIPOPROTEIN"/>
    <property type="match status" value="1"/>
</dbReference>
<feature type="signal peptide" evidence="5">
    <location>
        <begin position="1"/>
        <end position="25"/>
    </location>
</feature>
<comment type="subcellular location">
    <subcellularLocation>
        <location evidence="1">Cell envelope</location>
    </subcellularLocation>
</comment>
<proteinExistence type="inferred from homology"/>
<dbReference type="AlphaFoldDB" id="A0A927MKI0"/>
<dbReference type="Proteomes" id="UP000658225">
    <property type="component" value="Unassembled WGS sequence"/>
</dbReference>
<dbReference type="PROSITE" id="PS50983">
    <property type="entry name" value="FE_B12_PBP"/>
    <property type="match status" value="1"/>
</dbReference>
<keyword evidence="8" id="KW-1185">Reference proteome</keyword>
<evidence type="ECO:0000256" key="2">
    <source>
        <dbReference type="ARBA" id="ARBA00008814"/>
    </source>
</evidence>
<evidence type="ECO:0000259" key="6">
    <source>
        <dbReference type="PROSITE" id="PS50983"/>
    </source>
</evidence>
<evidence type="ECO:0000256" key="5">
    <source>
        <dbReference type="SAM" id="SignalP"/>
    </source>
</evidence>
<comment type="similarity">
    <text evidence="2">Belongs to the bacterial solute-binding protein 8 family.</text>
</comment>
<evidence type="ECO:0000313" key="7">
    <source>
        <dbReference type="EMBL" id="MBE1554827.1"/>
    </source>
</evidence>
<dbReference type="Gene3D" id="3.40.50.1980">
    <property type="entry name" value="Nitrogenase molybdenum iron protein domain"/>
    <property type="match status" value="2"/>
</dbReference>
<organism evidence="7 8">
    <name type="scientific">Sporosarcina limicola</name>
    <dbReference type="NCBI Taxonomy" id="34101"/>
    <lineage>
        <taxon>Bacteria</taxon>
        <taxon>Bacillati</taxon>
        <taxon>Bacillota</taxon>
        <taxon>Bacilli</taxon>
        <taxon>Bacillales</taxon>
        <taxon>Caryophanaceae</taxon>
        <taxon>Sporosarcina</taxon>
    </lineage>
</organism>
<evidence type="ECO:0000256" key="4">
    <source>
        <dbReference type="ARBA" id="ARBA00022729"/>
    </source>
</evidence>
<dbReference type="InterPro" id="IPR002491">
    <property type="entry name" value="ABC_transptr_periplasmic_BD"/>
</dbReference>
<dbReference type="PANTHER" id="PTHR30532">
    <property type="entry name" value="IRON III DICITRATE-BINDING PERIPLASMIC PROTEIN"/>
    <property type="match status" value="1"/>
</dbReference>
<evidence type="ECO:0000256" key="1">
    <source>
        <dbReference type="ARBA" id="ARBA00004196"/>
    </source>
</evidence>
<feature type="domain" description="Fe/B12 periplasmic-binding" evidence="6">
    <location>
        <begin position="60"/>
        <end position="314"/>
    </location>
</feature>
<accession>A0A927MKI0</accession>
<keyword evidence="4 5" id="KW-0732">Signal</keyword>
<evidence type="ECO:0000313" key="8">
    <source>
        <dbReference type="Proteomes" id="UP000658225"/>
    </source>
</evidence>
<name>A0A927MKI0_9BACL</name>
<dbReference type="GO" id="GO:1901678">
    <property type="term" value="P:iron coordination entity transport"/>
    <property type="evidence" value="ECO:0007669"/>
    <property type="project" value="UniProtKB-ARBA"/>
</dbReference>
<reference evidence="7" key="1">
    <citation type="submission" date="2020-10" db="EMBL/GenBank/DDBJ databases">
        <title>Genomic Encyclopedia of Type Strains, Phase IV (KMG-IV): sequencing the most valuable type-strain genomes for metagenomic binning, comparative biology and taxonomic classification.</title>
        <authorList>
            <person name="Goeker M."/>
        </authorList>
    </citation>
    <scope>NUCLEOTIDE SEQUENCE</scope>
    <source>
        <strain evidence="7">DSM 13886</strain>
    </source>
</reference>
<comment type="caution">
    <text evidence="7">The sequence shown here is derived from an EMBL/GenBank/DDBJ whole genome shotgun (WGS) entry which is preliminary data.</text>
</comment>
<dbReference type="PANTHER" id="PTHR30532:SF26">
    <property type="entry name" value="IRON(3+)-HYDROXAMATE-BINDING PROTEIN FHUD"/>
    <property type="match status" value="1"/>
</dbReference>
<keyword evidence="3" id="KW-0813">Transport</keyword>
<dbReference type="EMBL" id="JADBEL010000009">
    <property type="protein sequence ID" value="MBE1554827.1"/>
    <property type="molecule type" value="Genomic_DNA"/>
</dbReference>
<evidence type="ECO:0000256" key="3">
    <source>
        <dbReference type="ARBA" id="ARBA00022448"/>
    </source>
</evidence>
<gene>
    <name evidence="7" type="ORF">H4683_001905</name>
</gene>
<dbReference type="InterPro" id="IPR051313">
    <property type="entry name" value="Bact_iron-sidero_bind"/>
</dbReference>
<feature type="chain" id="PRO_5036858629" evidence="5">
    <location>
        <begin position="26"/>
        <end position="318"/>
    </location>
</feature>
<protein>
    <submittedName>
        <fullName evidence="7">Iron complex transport system substrate-binding protein</fullName>
    </submittedName>
</protein>